<evidence type="ECO:0000313" key="2">
    <source>
        <dbReference type="EMBL" id="CAK5278851.1"/>
    </source>
</evidence>
<dbReference type="EMBL" id="CAVNYO010000429">
    <property type="protein sequence ID" value="CAK5278851.1"/>
    <property type="molecule type" value="Genomic_DNA"/>
</dbReference>
<sequence>MRLLIARTGVVGGTGRTFITEVSKLGAIMSLVMTEGLNGQTPVFRNAVLMFVSVMAFSFAFVHSRLSGENITTSRP</sequence>
<keyword evidence="3" id="KW-1185">Reference proteome</keyword>
<keyword evidence="1" id="KW-1133">Transmembrane helix</keyword>
<gene>
    <name evidence="2" type="ORF">MYCIT1_LOCUS28494</name>
</gene>
<keyword evidence="1" id="KW-0812">Transmembrane</keyword>
<keyword evidence="1" id="KW-0472">Membrane</keyword>
<organism evidence="2 3">
    <name type="scientific">Mycena citricolor</name>
    <dbReference type="NCBI Taxonomy" id="2018698"/>
    <lineage>
        <taxon>Eukaryota</taxon>
        <taxon>Fungi</taxon>
        <taxon>Dikarya</taxon>
        <taxon>Basidiomycota</taxon>
        <taxon>Agaricomycotina</taxon>
        <taxon>Agaricomycetes</taxon>
        <taxon>Agaricomycetidae</taxon>
        <taxon>Agaricales</taxon>
        <taxon>Marasmiineae</taxon>
        <taxon>Mycenaceae</taxon>
        <taxon>Mycena</taxon>
    </lineage>
</organism>
<protein>
    <submittedName>
        <fullName evidence="2">Uncharacterized protein</fullName>
    </submittedName>
</protein>
<reference evidence="2" key="1">
    <citation type="submission" date="2023-11" db="EMBL/GenBank/DDBJ databases">
        <authorList>
            <person name="De Vega J J."/>
            <person name="De Vega J J."/>
        </authorList>
    </citation>
    <scope>NUCLEOTIDE SEQUENCE</scope>
</reference>
<comment type="caution">
    <text evidence="2">The sequence shown here is derived from an EMBL/GenBank/DDBJ whole genome shotgun (WGS) entry which is preliminary data.</text>
</comment>
<evidence type="ECO:0000313" key="3">
    <source>
        <dbReference type="Proteomes" id="UP001295794"/>
    </source>
</evidence>
<dbReference type="AlphaFoldDB" id="A0AAD2HPC6"/>
<name>A0AAD2HPC6_9AGAR</name>
<feature type="transmembrane region" description="Helical" evidence="1">
    <location>
        <begin position="43"/>
        <end position="62"/>
    </location>
</feature>
<dbReference type="Proteomes" id="UP001295794">
    <property type="component" value="Unassembled WGS sequence"/>
</dbReference>
<evidence type="ECO:0000256" key="1">
    <source>
        <dbReference type="SAM" id="Phobius"/>
    </source>
</evidence>
<accession>A0AAD2HPC6</accession>
<proteinExistence type="predicted"/>